<keyword evidence="1" id="KW-0472">Membrane</keyword>
<protein>
    <recommendedName>
        <fullName evidence="4">DUF1475 domain-containing protein</fullName>
    </recommendedName>
</protein>
<dbReference type="Proteomes" id="UP000316726">
    <property type="component" value="Chromosome 5"/>
</dbReference>
<evidence type="ECO:0000256" key="1">
    <source>
        <dbReference type="SAM" id="Phobius"/>
    </source>
</evidence>
<dbReference type="InterPro" id="IPR009943">
    <property type="entry name" value="DUF1475"/>
</dbReference>
<gene>
    <name evidence="2" type="ORF">A3770_05p35850</name>
</gene>
<dbReference type="OrthoDB" id="611851at2759"/>
<feature type="transmembrane region" description="Helical" evidence="1">
    <location>
        <begin position="12"/>
        <end position="31"/>
    </location>
</feature>
<keyword evidence="1" id="KW-1133">Transmembrane helix</keyword>
<reference evidence="2 3" key="1">
    <citation type="submission" date="2018-07" db="EMBL/GenBank/DDBJ databases">
        <title>The complete nuclear genome of the prasinophyte Chloropicon primus (CCMP1205).</title>
        <authorList>
            <person name="Pombert J.-F."/>
            <person name="Otis C."/>
            <person name="Turmel M."/>
            <person name="Lemieux C."/>
        </authorList>
    </citation>
    <scope>NUCLEOTIDE SEQUENCE [LARGE SCALE GENOMIC DNA]</scope>
    <source>
        <strain evidence="2 3">CCMP1205</strain>
    </source>
</reference>
<feature type="transmembrane region" description="Helical" evidence="1">
    <location>
        <begin position="73"/>
        <end position="96"/>
    </location>
</feature>
<name>A0A5B8MKT1_9CHLO</name>
<dbReference type="PANTHER" id="PTHR36318">
    <property type="entry name" value="OS06G0581300 PROTEIN"/>
    <property type="match status" value="1"/>
</dbReference>
<dbReference type="AlphaFoldDB" id="A0A5B8MKT1"/>
<dbReference type="PANTHER" id="PTHR36318:SF3">
    <property type="entry name" value="OS06G0581300 PROTEIN"/>
    <property type="match status" value="1"/>
</dbReference>
<evidence type="ECO:0000313" key="2">
    <source>
        <dbReference type="EMBL" id="QDZ21067.1"/>
    </source>
</evidence>
<dbReference type="EMBL" id="CP031038">
    <property type="protein sequence ID" value="QDZ21067.1"/>
    <property type="molecule type" value="Genomic_DNA"/>
</dbReference>
<keyword evidence="3" id="KW-1185">Reference proteome</keyword>
<accession>A0A5B8MKT1</accession>
<feature type="transmembrane region" description="Helical" evidence="1">
    <location>
        <begin position="43"/>
        <end position="67"/>
    </location>
</feature>
<organism evidence="2 3">
    <name type="scientific">Chloropicon primus</name>
    <dbReference type="NCBI Taxonomy" id="1764295"/>
    <lineage>
        <taxon>Eukaryota</taxon>
        <taxon>Viridiplantae</taxon>
        <taxon>Chlorophyta</taxon>
        <taxon>Chloropicophyceae</taxon>
        <taxon>Chloropicales</taxon>
        <taxon>Chloropicaceae</taxon>
        <taxon>Chloropicon</taxon>
    </lineage>
</organism>
<evidence type="ECO:0000313" key="3">
    <source>
        <dbReference type="Proteomes" id="UP000316726"/>
    </source>
</evidence>
<sequence length="130" mass="14712">MSARGETKVAMLRYAMLVLAATMAFVIVYTCTTVGTPFKAEYLTGWMPATLIDFYVNVLVLLCWVWYKEESWLSRLFWTAMLVCLGSFGTTLYVFLKLSAMPRPRSIQKLLLRRDASLGSAEASNDFLIS</sequence>
<proteinExistence type="predicted"/>
<evidence type="ECO:0008006" key="4">
    <source>
        <dbReference type="Google" id="ProtNLM"/>
    </source>
</evidence>
<dbReference type="Pfam" id="PF07343">
    <property type="entry name" value="DUF1475"/>
    <property type="match status" value="1"/>
</dbReference>
<keyword evidence="1" id="KW-0812">Transmembrane</keyword>